<dbReference type="EMBL" id="VWPV01050093">
    <property type="protein sequence ID" value="NWH67791.1"/>
    <property type="molecule type" value="Genomic_DNA"/>
</dbReference>
<sequence>ERERMKTMKIHEKTTYSTKIKAKPKELRKALQKEEEEARKQTTNEVKHKSIWVNLSSKAIKRDYPLVKETSRDYINNEREIFFLKYDMAVKQDEIQSLEDIIKEEERKLEMAENELEKEATMFDDFLKEDHKNTAQVLKIAEKETTAKTEKVTEIREITSQIEKLQSDITGLKNILQENKMYRDFLYQVSPKEWQEKHRKKTTNEKALRTASKADEKSASPPTTAEQGECQGRASHSPLGQPCALTVRLCVSRPGSPLSYHFSKGLTHKMLFFRSSLEDAENETSSDEDEDPELYFTDPQQLLSIFTEMEEENLSFIKDSQEAEERLAKVQHTFTTTHEKMPGCKAAEVPWFRDALFQTTPVLFWPREEQLAELKQQVATLKSCVTEEEERLADPKEKIQLFSSEEHKAMDEEHAETKASGDKMLTSLKEKVLEVYLHCTGENEANLQTIQMLMVIEKKLNDLLDTLERIPPAKIEKVAKAKRKERKTK</sequence>
<evidence type="ECO:0000256" key="3">
    <source>
        <dbReference type="SAM" id="MobiDB-lite"/>
    </source>
</evidence>
<feature type="domain" description="DUF4200" evidence="4">
    <location>
        <begin position="74"/>
        <end position="192"/>
    </location>
</feature>
<evidence type="ECO:0000259" key="4">
    <source>
        <dbReference type="Pfam" id="PF13863"/>
    </source>
</evidence>
<dbReference type="AlphaFoldDB" id="A0A7K4JR45"/>
<organism evidence="5 6">
    <name type="scientific">Geococcyx californianus</name>
    <name type="common">Greater roadrunner</name>
    <name type="synonym">Saurothera californiana</name>
    <dbReference type="NCBI Taxonomy" id="8947"/>
    <lineage>
        <taxon>Eukaryota</taxon>
        <taxon>Metazoa</taxon>
        <taxon>Chordata</taxon>
        <taxon>Craniata</taxon>
        <taxon>Vertebrata</taxon>
        <taxon>Euteleostomi</taxon>
        <taxon>Archelosauria</taxon>
        <taxon>Archosauria</taxon>
        <taxon>Dinosauria</taxon>
        <taxon>Saurischia</taxon>
        <taxon>Theropoda</taxon>
        <taxon>Coelurosauria</taxon>
        <taxon>Aves</taxon>
        <taxon>Neognathae</taxon>
        <taxon>Neoaves</taxon>
        <taxon>Otidimorphae</taxon>
        <taxon>Cuculiformes</taxon>
        <taxon>Neomorphidae</taxon>
        <taxon>Geococcyx</taxon>
    </lineage>
</organism>
<dbReference type="Proteomes" id="UP000531151">
    <property type="component" value="Unassembled WGS sequence"/>
</dbReference>
<evidence type="ECO:0000313" key="6">
    <source>
        <dbReference type="Proteomes" id="UP000531151"/>
    </source>
</evidence>
<evidence type="ECO:0000256" key="2">
    <source>
        <dbReference type="SAM" id="Coils"/>
    </source>
</evidence>
<feature type="non-terminal residue" evidence="5">
    <location>
        <position position="1"/>
    </location>
</feature>
<comment type="caution">
    <text evidence="5">The sequence shown here is derived from an EMBL/GenBank/DDBJ whole genome shotgun (WGS) entry which is preliminary data.</text>
</comment>
<keyword evidence="6" id="KW-1185">Reference proteome</keyword>
<protein>
    <submittedName>
        <fullName evidence="5">CP100 protein</fullName>
    </submittedName>
</protein>
<keyword evidence="1 2" id="KW-0175">Coiled coil</keyword>
<name>A0A7K4JR45_GEOCA</name>
<accession>A0A7K4JR45</accession>
<feature type="compositionally biased region" description="Basic and acidic residues" evidence="3">
    <location>
        <begin position="202"/>
        <end position="218"/>
    </location>
</feature>
<evidence type="ECO:0000256" key="1">
    <source>
        <dbReference type="ARBA" id="ARBA00023054"/>
    </source>
</evidence>
<feature type="region of interest" description="Disordered" evidence="3">
    <location>
        <begin position="194"/>
        <end position="238"/>
    </location>
</feature>
<proteinExistence type="predicted"/>
<feature type="compositionally biased region" description="Basic and acidic residues" evidence="3">
    <location>
        <begin position="23"/>
        <end position="43"/>
    </location>
</feature>
<dbReference type="InterPro" id="IPR025252">
    <property type="entry name" value="DUF4200"/>
</dbReference>
<dbReference type="PANTHER" id="PTHR21683:SF3">
    <property type="entry name" value="CILIA AND FLAGELLA ASSOCIATED PROTEIN 100"/>
    <property type="match status" value="1"/>
</dbReference>
<gene>
    <name evidence="5" type="primary">Cfap100</name>
    <name evidence="5" type="ORF">GEOCAL_R06175</name>
</gene>
<reference evidence="5 6" key="1">
    <citation type="submission" date="2019-09" db="EMBL/GenBank/DDBJ databases">
        <title>Bird 10,000 Genomes (B10K) Project - Family phase.</title>
        <authorList>
            <person name="Zhang G."/>
        </authorList>
    </citation>
    <scope>NUCLEOTIDE SEQUENCE [LARGE SCALE GENOMIC DNA]</scope>
    <source>
        <strain evidence="5">B10K-CU-031-07</strain>
        <tissue evidence="5">Muscle</tissue>
    </source>
</reference>
<evidence type="ECO:0000313" key="5">
    <source>
        <dbReference type="EMBL" id="NWH67791.1"/>
    </source>
</evidence>
<feature type="coiled-coil region" evidence="2">
    <location>
        <begin position="88"/>
        <end position="129"/>
    </location>
</feature>
<feature type="region of interest" description="Disordered" evidence="3">
    <location>
        <begin position="18"/>
        <end position="43"/>
    </location>
</feature>
<dbReference type="Pfam" id="PF13863">
    <property type="entry name" value="DUF4200"/>
    <property type="match status" value="1"/>
</dbReference>
<dbReference type="PANTHER" id="PTHR21683">
    <property type="entry name" value="COILED-COIL DOMAIN-CONTAINING PROTEIN 42 LIKE-2-LIKE-RELATED"/>
    <property type="match status" value="1"/>
</dbReference>
<dbReference type="InterPro" id="IPR051147">
    <property type="entry name" value="CFAP_domain-containing"/>
</dbReference>
<dbReference type="OrthoDB" id="10264063at2759"/>
<dbReference type="GO" id="GO:0005856">
    <property type="term" value="C:cytoskeleton"/>
    <property type="evidence" value="ECO:0007669"/>
    <property type="project" value="UniProtKB-ARBA"/>
</dbReference>
<feature type="non-terminal residue" evidence="5">
    <location>
        <position position="489"/>
    </location>
</feature>